<reference evidence="1" key="1">
    <citation type="journal article" date="2014" name="Front. Microbiol.">
        <title>High frequency of phylogenetically diverse reductive dehalogenase-homologous genes in deep subseafloor sedimentary metagenomes.</title>
        <authorList>
            <person name="Kawai M."/>
            <person name="Futagami T."/>
            <person name="Toyoda A."/>
            <person name="Takaki Y."/>
            <person name="Nishi S."/>
            <person name="Hori S."/>
            <person name="Arai W."/>
            <person name="Tsubouchi T."/>
            <person name="Morono Y."/>
            <person name="Uchiyama I."/>
            <person name="Ito T."/>
            <person name="Fujiyama A."/>
            <person name="Inagaki F."/>
            <person name="Takami H."/>
        </authorList>
    </citation>
    <scope>NUCLEOTIDE SEQUENCE</scope>
    <source>
        <strain evidence="1">Expedition CK06-06</strain>
    </source>
</reference>
<organism evidence="1">
    <name type="scientific">marine sediment metagenome</name>
    <dbReference type="NCBI Taxonomy" id="412755"/>
    <lineage>
        <taxon>unclassified sequences</taxon>
        <taxon>metagenomes</taxon>
        <taxon>ecological metagenomes</taxon>
    </lineage>
</organism>
<dbReference type="AlphaFoldDB" id="X1CXQ4"/>
<feature type="non-terminal residue" evidence="1">
    <location>
        <position position="1"/>
    </location>
</feature>
<gene>
    <name evidence="1" type="ORF">S01H4_41249</name>
</gene>
<dbReference type="EMBL" id="BART01022544">
    <property type="protein sequence ID" value="GAG97727.1"/>
    <property type="molecule type" value="Genomic_DNA"/>
</dbReference>
<sequence>LIGSDGGADNSVGSRSSVFMFVPKGMYFEFTSDAATPVITWTSLVSGGAAPIDQEP</sequence>
<name>X1CXQ4_9ZZZZ</name>
<accession>X1CXQ4</accession>
<protein>
    <submittedName>
        <fullName evidence="1">Uncharacterized protein</fullName>
    </submittedName>
</protein>
<comment type="caution">
    <text evidence="1">The sequence shown here is derived from an EMBL/GenBank/DDBJ whole genome shotgun (WGS) entry which is preliminary data.</text>
</comment>
<proteinExistence type="predicted"/>
<evidence type="ECO:0000313" key="1">
    <source>
        <dbReference type="EMBL" id="GAG97727.1"/>
    </source>
</evidence>